<name>A0A0A8Z797_ARUDO</name>
<accession>A0A0A8Z797</accession>
<dbReference type="EMBL" id="GBRH01263234">
    <property type="protein sequence ID" value="JAD34661.1"/>
    <property type="molecule type" value="Transcribed_RNA"/>
</dbReference>
<evidence type="ECO:0000313" key="1">
    <source>
        <dbReference type="EMBL" id="JAD34661.1"/>
    </source>
</evidence>
<sequence length="51" mass="6144">MNFSSPCHYCLWTCFPVSPKWPILQKVLHLYTMHSHFLELCRILSCFVSWI</sequence>
<proteinExistence type="predicted"/>
<dbReference type="AlphaFoldDB" id="A0A0A8Z797"/>
<organism evidence="1">
    <name type="scientific">Arundo donax</name>
    <name type="common">Giant reed</name>
    <name type="synonym">Donax arundinaceus</name>
    <dbReference type="NCBI Taxonomy" id="35708"/>
    <lineage>
        <taxon>Eukaryota</taxon>
        <taxon>Viridiplantae</taxon>
        <taxon>Streptophyta</taxon>
        <taxon>Embryophyta</taxon>
        <taxon>Tracheophyta</taxon>
        <taxon>Spermatophyta</taxon>
        <taxon>Magnoliopsida</taxon>
        <taxon>Liliopsida</taxon>
        <taxon>Poales</taxon>
        <taxon>Poaceae</taxon>
        <taxon>PACMAD clade</taxon>
        <taxon>Arundinoideae</taxon>
        <taxon>Arundineae</taxon>
        <taxon>Arundo</taxon>
    </lineage>
</organism>
<reference evidence="1" key="2">
    <citation type="journal article" date="2015" name="Data Brief">
        <title>Shoot transcriptome of the giant reed, Arundo donax.</title>
        <authorList>
            <person name="Barrero R.A."/>
            <person name="Guerrero F.D."/>
            <person name="Moolhuijzen P."/>
            <person name="Goolsby J.A."/>
            <person name="Tidwell J."/>
            <person name="Bellgard S.E."/>
            <person name="Bellgard M.I."/>
        </authorList>
    </citation>
    <scope>NUCLEOTIDE SEQUENCE</scope>
    <source>
        <tissue evidence="1">Shoot tissue taken approximately 20 cm above the soil surface</tissue>
    </source>
</reference>
<protein>
    <submittedName>
        <fullName evidence="1">Uncharacterized protein</fullName>
    </submittedName>
</protein>
<reference evidence="1" key="1">
    <citation type="submission" date="2014-09" db="EMBL/GenBank/DDBJ databases">
        <authorList>
            <person name="Magalhaes I.L.F."/>
            <person name="Oliveira U."/>
            <person name="Santos F.R."/>
            <person name="Vidigal T.H.D.A."/>
            <person name="Brescovit A.D."/>
            <person name="Santos A.J."/>
        </authorList>
    </citation>
    <scope>NUCLEOTIDE SEQUENCE</scope>
    <source>
        <tissue evidence="1">Shoot tissue taken approximately 20 cm above the soil surface</tissue>
    </source>
</reference>